<name>A0A9D4QJS8_DREPO</name>
<sequence>MLARVGRKGWCCYRVEYRCQASVLTIGWSEMWVLVLCRVLDAKLVCWPVWVKKVGAVMV</sequence>
<reference evidence="1" key="1">
    <citation type="journal article" date="2019" name="bioRxiv">
        <title>The Genome of the Zebra Mussel, Dreissena polymorpha: A Resource for Invasive Species Research.</title>
        <authorList>
            <person name="McCartney M.A."/>
            <person name="Auch B."/>
            <person name="Kono T."/>
            <person name="Mallez S."/>
            <person name="Zhang Y."/>
            <person name="Obille A."/>
            <person name="Becker A."/>
            <person name="Abrahante J.E."/>
            <person name="Garbe J."/>
            <person name="Badalamenti J.P."/>
            <person name="Herman A."/>
            <person name="Mangelson H."/>
            <person name="Liachko I."/>
            <person name="Sullivan S."/>
            <person name="Sone E.D."/>
            <person name="Koren S."/>
            <person name="Silverstein K.A.T."/>
            <person name="Beckman K.B."/>
            <person name="Gohl D.M."/>
        </authorList>
    </citation>
    <scope>NUCLEOTIDE SEQUENCE</scope>
    <source>
        <strain evidence="1">Duluth1</strain>
        <tissue evidence="1">Whole animal</tissue>
    </source>
</reference>
<organism evidence="1 2">
    <name type="scientific">Dreissena polymorpha</name>
    <name type="common">Zebra mussel</name>
    <name type="synonym">Mytilus polymorpha</name>
    <dbReference type="NCBI Taxonomy" id="45954"/>
    <lineage>
        <taxon>Eukaryota</taxon>
        <taxon>Metazoa</taxon>
        <taxon>Spiralia</taxon>
        <taxon>Lophotrochozoa</taxon>
        <taxon>Mollusca</taxon>
        <taxon>Bivalvia</taxon>
        <taxon>Autobranchia</taxon>
        <taxon>Heteroconchia</taxon>
        <taxon>Euheterodonta</taxon>
        <taxon>Imparidentia</taxon>
        <taxon>Neoheterodontei</taxon>
        <taxon>Myida</taxon>
        <taxon>Dreissenoidea</taxon>
        <taxon>Dreissenidae</taxon>
        <taxon>Dreissena</taxon>
    </lineage>
</organism>
<dbReference type="Proteomes" id="UP000828390">
    <property type="component" value="Unassembled WGS sequence"/>
</dbReference>
<evidence type="ECO:0000313" key="2">
    <source>
        <dbReference type="Proteomes" id="UP000828390"/>
    </source>
</evidence>
<protein>
    <submittedName>
        <fullName evidence="1">Uncharacterized protein</fullName>
    </submittedName>
</protein>
<reference evidence="1" key="2">
    <citation type="submission" date="2020-11" db="EMBL/GenBank/DDBJ databases">
        <authorList>
            <person name="McCartney M.A."/>
            <person name="Auch B."/>
            <person name="Kono T."/>
            <person name="Mallez S."/>
            <person name="Becker A."/>
            <person name="Gohl D.M."/>
            <person name="Silverstein K.A.T."/>
            <person name="Koren S."/>
            <person name="Bechman K.B."/>
            <person name="Herman A."/>
            <person name="Abrahante J.E."/>
            <person name="Garbe J."/>
        </authorList>
    </citation>
    <scope>NUCLEOTIDE SEQUENCE</scope>
    <source>
        <strain evidence="1">Duluth1</strain>
        <tissue evidence="1">Whole animal</tissue>
    </source>
</reference>
<proteinExistence type="predicted"/>
<evidence type="ECO:0000313" key="1">
    <source>
        <dbReference type="EMBL" id="KAH3833744.1"/>
    </source>
</evidence>
<dbReference type="AlphaFoldDB" id="A0A9D4QJS8"/>
<comment type="caution">
    <text evidence="1">The sequence shown here is derived from an EMBL/GenBank/DDBJ whole genome shotgun (WGS) entry which is preliminary data.</text>
</comment>
<dbReference type="EMBL" id="JAIWYP010000004">
    <property type="protein sequence ID" value="KAH3833744.1"/>
    <property type="molecule type" value="Genomic_DNA"/>
</dbReference>
<accession>A0A9D4QJS8</accession>
<keyword evidence="2" id="KW-1185">Reference proteome</keyword>
<gene>
    <name evidence="1" type="ORF">DPMN_107060</name>
</gene>